<sequence length="491" mass="53914">MKQTSSQPRLDGKIPGRIKYTFALGALGKDMIYGMIATFSMIYFTDIIKVNPVFIGVMFFVAKLWDAFNDLFMGMIVDNTRSRWGKFIPWLVIGTLVNSIVFVVLFTDFHLDGVGLCVFATAAYILWGMTYTIMDIPYWSIIPNLTSNPEEREKVSVLPRIFASIGQSLVIAGFGVQIIEALSGGTTNQAGYHRFAIIIAIVFILTIGITVINLPKKRDDSVPEKKVKFKDIFSIIGKNDQLRWAVTLIFLYNIGIQCIMGVATYYFKYVCGNAGMMSSFMISASIAEVVGLIVFPKVTKFLSRKTSFLLACLLPAFGLVMLLFVGIFAPHNVVLTSISGVIVKLGTGLELGCATVFLADVVDYGEFKLGTRNEGVVFSLQTLIVKFTAALTALGIGAALGSTQYIPGQEQSFATVASISTLMCIVPAVCMLIAYVVYRKKYKLNDGMMKKVINTIGARREGKIDMTQQLDESGNTEPSMFLPTVTEKAGK</sequence>
<feature type="transmembrane region" description="Helical" evidence="4">
    <location>
        <begin position="273"/>
        <end position="295"/>
    </location>
</feature>
<dbReference type="NCBIfam" id="TIGR00792">
    <property type="entry name" value="gph"/>
    <property type="match status" value="1"/>
</dbReference>
<keyword evidence="2" id="KW-0769">Symport</keyword>
<feature type="transmembrane region" description="Helical" evidence="4">
    <location>
        <begin position="87"/>
        <end position="107"/>
    </location>
</feature>
<feature type="transmembrane region" description="Helical" evidence="4">
    <location>
        <begin position="113"/>
        <end position="136"/>
    </location>
</feature>
<feature type="transmembrane region" description="Helical" evidence="4">
    <location>
        <begin position="412"/>
        <end position="438"/>
    </location>
</feature>
<dbReference type="GO" id="GO:0005886">
    <property type="term" value="C:plasma membrane"/>
    <property type="evidence" value="ECO:0007669"/>
    <property type="project" value="TreeGrafter"/>
</dbReference>
<keyword evidence="6" id="KW-1185">Reference proteome</keyword>
<feature type="transmembrane region" description="Helical" evidence="4">
    <location>
        <begin position="191"/>
        <end position="212"/>
    </location>
</feature>
<dbReference type="SUPFAM" id="SSF103473">
    <property type="entry name" value="MFS general substrate transporter"/>
    <property type="match status" value="1"/>
</dbReference>
<dbReference type="PANTHER" id="PTHR11328">
    <property type="entry name" value="MAJOR FACILITATOR SUPERFAMILY DOMAIN-CONTAINING PROTEIN"/>
    <property type="match status" value="1"/>
</dbReference>
<feature type="transmembrane region" description="Helical" evidence="4">
    <location>
        <begin position="50"/>
        <end position="66"/>
    </location>
</feature>
<dbReference type="GO" id="GO:0008643">
    <property type="term" value="P:carbohydrate transport"/>
    <property type="evidence" value="ECO:0007669"/>
    <property type="project" value="InterPro"/>
</dbReference>
<dbReference type="InterPro" id="IPR036259">
    <property type="entry name" value="MFS_trans_sf"/>
</dbReference>
<accession>A0A2N0US93</accession>
<dbReference type="CDD" id="cd17332">
    <property type="entry name" value="MFS_MelB_like"/>
    <property type="match status" value="1"/>
</dbReference>
<feature type="transmembrane region" description="Helical" evidence="4">
    <location>
        <begin position="244"/>
        <end position="267"/>
    </location>
</feature>
<proteinExistence type="predicted"/>
<keyword evidence="1" id="KW-0813">Transport</keyword>
<dbReference type="AlphaFoldDB" id="A0A2N0US93"/>
<dbReference type="Pfam" id="PF13347">
    <property type="entry name" value="MFS_2"/>
    <property type="match status" value="1"/>
</dbReference>
<dbReference type="EMBL" id="NNSR01000053">
    <property type="protein sequence ID" value="PKD29819.1"/>
    <property type="molecule type" value="Genomic_DNA"/>
</dbReference>
<feature type="transmembrane region" description="Helical" evidence="4">
    <location>
        <begin position="307"/>
        <end position="329"/>
    </location>
</feature>
<organism evidence="5 6">
    <name type="scientific">Ruminococcus bromii</name>
    <dbReference type="NCBI Taxonomy" id="40518"/>
    <lineage>
        <taxon>Bacteria</taxon>
        <taxon>Bacillati</taxon>
        <taxon>Bacillota</taxon>
        <taxon>Clostridia</taxon>
        <taxon>Eubacteriales</taxon>
        <taxon>Oscillospiraceae</taxon>
        <taxon>Ruminococcus</taxon>
    </lineage>
</organism>
<keyword evidence="4" id="KW-0472">Membrane</keyword>
<dbReference type="RefSeq" id="WP_101029119.1">
    <property type="nucleotide sequence ID" value="NZ_CABMMZ010000053.1"/>
</dbReference>
<feature type="transmembrane region" description="Helical" evidence="4">
    <location>
        <begin position="157"/>
        <end position="179"/>
    </location>
</feature>
<protein>
    <submittedName>
        <fullName evidence="5">Thiomethylgalactoside permease II</fullName>
    </submittedName>
</protein>
<dbReference type="GO" id="GO:0015293">
    <property type="term" value="F:symporter activity"/>
    <property type="evidence" value="ECO:0007669"/>
    <property type="project" value="UniProtKB-KW"/>
</dbReference>
<evidence type="ECO:0000313" key="6">
    <source>
        <dbReference type="Proteomes" id="UP000233425"/>
    </source>
</evidence>
<evidence type="ECO:0000256" key="3">
    <source>
        <dbReference type="SAM" id="MobiDB-lite"/>
    </source>
</evidence>
<name>A0A2N0US93_9FIRM</name>
<evidence type="ECO:0000256" key="1">
    <source>
        <dbReference type="ARBA" id="ARBA00022448"/>
    </source>
</evidence>
<evidence type="ECO:0000313" key="5">
    <source>
        <dbReference type="EMBL" id="PKD29819.1"/>
    </source>
</evidence>
<dbReference type="GO" id="GO:0006814">
    <property type="term" value="P:sodium ion transport"/>
    <property type="evidence" value="ECO:0007669"/>
    <property type="project" value="InterPro"/>
</dbReference>
<dbReference type="InterPro" id="IPR001927">
    <property type="entry name" value="Na/Gal_symport"/>
</dbReference>
<dbReference type="Proteomes" id="UP000233425">
    <property type="component" value="Unassembled WGS sequence"/>
</dbReference>
<dbReference type="InterPro" id="IPR039672">
    <property type="entry name" value="MFS_2"/>
</dbReference>
<gene>
    <name evidence="5" type="primary">melB</name>
    <name evidence="5" type="ORF">RBATCC27255_01112</name>
</gene>
<dbReference type="NCBIfam" id="NF007749">
    <property type="entry name" value="PRK10429.1"/>
    <property type="match status" value="1"/>
</dbReference>
<dbReference type="PANTHER" id="PTHR11328:SF36">
    <property type="entry name" value="MELIBIOSE PERMEASE"/>
    <property type="match status" value="1"/>
</dbReference>
<feature type="transmembrane region" description="Helical" evidence="4">
    <location>
        <begin position="341"/>
        <end position="362"/>
    </location>
</feature>
<evidence type="ECO:0000256" key="4">
    <source>
        <dbReference type="SAM" id="Phobius"/>
    </source>
</evidence>
<dbReference type="Gene3D" id="1.20.1250.20">
    <property type="entry name" value="MFS general substrate transporter like domains"/>
    <property type="match status" value="2"/>
</dbReference>
<comment type="caution">
    <text evidence="5">The sequence shown here is derived from an EMBL/GenBank/DDBJ whole genome shotgun (WGS) entry which is preliminary data.</text>
</comment>
<keyword evidence="4" id="KW-1133">Transmembrane helix</keyword>
<feature type="transmembrane region" description="Helical" evidence="4">
    <location>
        <begin position="383"/>
        <end position="406"/>
    </location>
</feature>
<keyword evidence="4" id="KW-0812">Transmembrane</keyword>
<reference evidence="5" key="1">
    <citation type="journal article" date="2018" name="Environ. Microbiol.">
        <title>Sporulation capability and amylosome conservation among diverse human colonic and rumen isolates of the keystone starch-degrader Ruminococcus bromii.</title>
        <authorList>
            <person name="Mukhopadhya I."/>
            <person name="Morais S."/>
            <person name="Laverde-Gomez J."/>
            <person name="Sheridan P.O."/>
            <person name="Walker A.W."/>
            <person name="Kelly W."/>
            <person name="Klieve A.V."/>
            <person name="Ouwerkerk D."/>
            <person name="Duncan S.H."/>
            <person name="Louis P."/>
            <person name="Koropatkin N."/>
            <person name="Cockburn D."/>
            <person name="Kibler R."/>
            <person name="Cooper P.J."/>
            <person name="Sandoval C."/>
            <person name="Crost E."/>
            <person name="Juge N."/>
            <person name="Bayer E.A."/>
            <person name="Flint H.J."/>
        </authorList>
    </citation>
    <scope>NUCLEOTIDE SEQUENCE [LARGE SCALE GENOMIC DNA]</scope>
    <source>
        <strain evidence="5">ATCC 27255</strain>
    </source>
</reference>
<feature type="transmembrane region" description="Helical" evidence="4">
    <location>
        <begin position="20"/>
        <end position="44"/>
    </location>
</feature>
<feature type="region of interest" description="Disordered" evidence="3">
    <location>
        <begin position="471"/>
        <end position="491"/>
    </location>
</feature>
<evidence type="ECO:0000256" key="2">
    <source>
        <dbReference type="ARBA" id="ARBA00022847"/>
    </source>
</evidence>